<feature type="compositionally biased region" description="Basic and acidic residues" evidence="4">
    <location>
        <begin position="147"/>
        <end position="161"/>
    </location>
</feature>
<dbReference type="GO" id="GO:0005615">
    <property type="term" value="C:extracellular space"/>
    <property type="evidence" value="ECO:0007669"/>
    <property type="project" value="TreeGrafter"/>
</dbReference>
<feature type="compositionally biased region" description="Basic and acidic residues" evidence="4">
    <location>
        <begin position="69"/>
        <end position="79"/>
    </location>
</feature>
<dbReference type="STRING" id="104452.A0A0L7K2D1"/>
<feature type="region of interest" description="Disordered" evidence="4">
    <location>
        <begin position="194"/>
        <end position="226"/>
    </location>
</feature>
<feature type="region of interest" description="Disordered" evidence="4">
    <location>
        <begin position="59"/>
        <end position="79"/>
    </location>
</feature>
<keyword evidence="1 3" id="KW-0193">Cuticle</keyword>
<keyword evidence="6" id="KW-1185">Reference proteome</keyword>
<feature type="non-terminal residue" evidence="5">
    <location>
        <position position="1"/>
    </location>
</feature>
<evidence type="ECO:0000256" key="3">
    <source>
        <dbReference type="PROSITE-ProRule" id="PRU00497"/>
    </source>
</evidence>
<evidence type="ECO:0000313" key="6">
    <source>
        <dbReference type="Proteomes" id="UP000037510"/>
    </source>
</evidence>
<evidence type="ECO:0000313" key="5">
    <source>
        <dbReference type="EMBL" id="KOB52005.1"/>
    </source>
</evidence>
<accession>A0A0L7K2D1</accession>
<feature type="compositionally biased region" description="Basic and acidic residues" evidence="4">
    <location>
        <begin position="217"/>
        <end position="226"/>
    </location>
</feature>
<evidence type="ECO:0000256" key="4">
    <source>
        <dbReference type="SAM" id="MobiDB-lite"/>
    </source>
</evidence>
<dbReference type="InterPro" id="IPR000618">
    <property type="entry name" value="Insect_cuticle"/>
</dbReference>
<feature type="region of interest" description="Disordered" evidence="4">
    <location>
        <begin position="104"/>
        <end position="177"/>
    </location>
</feature>
<organism evidence="5 6">
    <name type="scientific">Operophtera brumata</name>
    <name type="common">Winter moth</name>
    <name type="synonym">Phalaena brumata</name>
    <dbReference type="NCBI Taxonomy" id="104452"/>
    <lineage>
        <taxon>Eukaryota</taxon>
        <taxon>Metazoa</taxon>
        <taxon>Ecdysozoa</taxon>
        <taxon>Arthropoda</taxon>
        <taxon>Hexapoda</taxon>
        <taxon>Insecta</taxon>
        <taxon>Pterygota</taxon>
        <taxon>Neoptera</taxon>
        <taxon>Endopterygota</taxon>
        <taxon>Lepidoptera</taxon>
        <taxon>Glossata</taxon>
        <taxon>Ditrysia</taxon>
        <taxon>Geometroidea</taxon>
        <taxon>Geometridae</taxon>
        <taxon>Larentiinae</taxon>
        <taxon>Operophtera</taxon>
    </lineage>
</organism>
<dbReference type="PROSITE" id="PS51155">
    <property type="entry name" value="CHIT_BIND_RR_2"/>
    <property type="match status" value="1"/>
</dbReference>
<proteinExistence type="predicted"/>
<dbReference type="GO" id="GO:0042302">
    <property type="term" value="F:structural constituent of cuticle"/>
    <property type="evidence" value="ECO:0007669"/>
    <property type="project" value="UniProtKB-UniRule"/>
</dbReference>
<dbReference type="InterPro" id="IPR031311">
    <property type="entry name" value="CHIT_BIND_RR_consensus"/>
</dbReference>
<evidence type="ECO:0000256" key="2">
    <source>
        <dbReference type="ARBA" id="ARBA00022729"/>
    </source>
</evidence>
<dbReference type="PANTHER" id="PTHR12236">
    <property type="entry name" value="STRUCTURAL CONTITUENT OF CUTICLE"/>
    <property type="match status" value="1"/>
</dbReference>
<evidence type="ECO:0000256" key="1">
    <source>
        <dbReference type="ARBA" id="ARBA00022460"/>
    </source>
</evidence>
<dbReference type="Pfam" id="PF00379">
    <property type="entry name" value="Chitin_bind_4"/>
    <property type="match status" value="1"/>
</dbReference>
<dbReference type="PANTHER" id="PTHR12236:SF75">
    <property type="entry name" value="CUTICULAR PROTEIN 62BB, ISOFORM A"/>
    <property type="match status" value="1"/>
</dbReference>
<gene>
    <name evidence="5" type="ORF">OBRU01_26698</name>
</gene>
<sequence length="257" mass="30268">RKPSYSFSYGVSDASTGDIKTVWETKEGDTVKGHYSVLEPDGTVRSVEYSAGPKTGFNAVVNKEGNPSHPEESGRNFIEDKAMRDYGKYYDIADEIEDEYYERKRAKYPYDSYREQPSRKRPSYAYDQEPNPRPDSSMKYNYPTIPDIHRPEKYYPEDLPPRPKKKRRPQKVPEYVGDDLDDYILVPKKKYKPVRNPEPVDYRPELEDEYDRPYPGYDDHEDRYRPIRENSGVTEVVRKIVKKNKKPVINLLDIFDI</sequence>
<dbReference type="Proteomes" id="UP000037510">
    <property type="component" value="Unassembled WGS sequence"/>
</dbReference>
<dbReference type="GO" id="GO:0031012">
    <property type="term" value="C:extracellular matrix"/>
    <property type="evidence" value="ECO:0007669"/>
    <property type="project" value="TreeGrafter"/>
</dbReference>
<reference evidence="5 6" key="1">
    <citation type="journal article" date="2015" name="Genome Biol. Evol.">
        <title>The genome of winter moth (Operophtera brumata) provides a genomic perspective on sexual dimorphism and phenology.</title>
        <authorList>
            <person name="Derks M.F."/>
            <person name="Smit S."/>
            <person name="Salis L."/>
            <person name="Schijlen E."/>
            <person name="Bossers A."/>
            <person name="Mateman C."/>
            <person name="Pijl A.S."/>
            <person name="de Ridder D."/>
            <person name="Groenen M.A."/>
            <person name="Visser M.E."/>
            <person name="Megens H.J."/>
        </authorList>
    </citation>
    <scope>NUCLEOTIDE SEQUENCE [LARGE SCALE GENOMIC DNA]</scope>
    <source>
        <strain evidence="5">WM2013NL</strain>
        <tissue evidence="5">Head and thorax</tissue>
    </source>
</reference>
<keyword evidence="2" id="KW-0732">Signal</keyword>
<comment type="caution">
    <text evidence="5">The sequence shown here is derived from an EMBL/GenBank/DDBJ whole genome shotgun (WGS) entry which is preliminary data.</text>
</comment>
<dbReference type="PROSITE" id="PS00233">
    <property type="entry name" value="CHIT_BIND_RR_1"/>
    <property type="match status" value="1"/>
</dbReference>
<name>A0A0L7K2D1_OPEBR</name>
<dbReference type="AlphaFoldDB" id="A0A0L7K2D1"/>
<dbReference type="EMBL" id="JTDY01014660">
    <property type="protein sequence ID" value="KOB52005.1"/>
    <property type="molecule type" value="Genomic_DNA"/>
</dbReference>
<dbReference type="PRINTS" id="PR00947">
    <property type="entry name" value="CUTICLE"/>
</dbReference>
<dbReference type="InterPro" id="IPR051217">
    <property type="entry name" value="Insect_Cuticle_Struc_Prot"/>
</dbReference>
<protein>
    <submittedName>
        <fullName evidence="5">Putative cuticle protein</fullName>
    </submittedName>
</protein>